<keyword evidence="1" id="KW-0805">Transcription regulation</keyword>
<evidence type="ECO:0000313" key="5">
    <source>
        <dbReference type="EMBL" id="ORM71170.1"/>
    </source>
</evidence>
<dbReference type="CDD" id="cd00090">
    <property type="entry name" value="HTH_ARSR"/>
    <property type="match status" value="1"/>
</dbReference>
<protein>
    <submittedName>
        <fullName evidence="5">AsnC family transcriptional regulator</fullName>
    </submittedName>
</protein>
<evidence type="ECO:0000259" key="4">
    <source>
        <dbReference type="PROSITE" id="PS50956"/>
    </source>
</evidence>
<dbReference type="SUPFAM" id="SSF46785">
    <property type="entry name" value="Winged helix' DNA-binding domain"/>
    <property type="match status" value="1"/>
</dbReference>
<dbReference type="InterPro" id="IPR011008">
    <property type="entry name" value="Dimeric_a/b-barrel"/>
</dbReference>
<dbReference type="OrthoDB" id="166264at2"/>
<evidence type="ECO:0000256" key="2">
    <source>
        <dbReference type="ARBA" id="ARBA00023125"/>
    </source>
</evidence>
<dbReference type="InterPro" id="IPR011991">
    <property type="entry name" value="ArsR-like_HTH"/>
</dbReference>
<dbReference type="SMART" id="SM00344">
    <property type="entry name" value="HTH_ASNC"/>
    <property type="match status" value="1"/>
</dbReference>
<evidence type="ECO:0000256" key="1">
    <source>
        <dbReference type="ARBA" id="ARBA00023015"/>
    </source>
</evidence>
<dbReference type="GO" id="GO:0005829">
    <property type="term" value="C:cytosol"/>
    <property type="evidence" value="ECO:0007669"/>
    <property type="project" value="TreeGrafter"/>
</dbReference>
<dbReference type="EMBL" id="MLFR01000002">
    <property type="protein sequence ID" value="ORM71170.1"/>
    <property type="molecule type" value="Genomic_DNA"/>
</dbReference>
<dbReference type="InterPro" id="IPR036388">
    <property type="entry name" value="WH-like_DNA-bd_sf"/>
</dbReference>
<accession>A0A1X1D3L6</accession>
<dbReference type="SUPFAM" id="SSF54909">
    <property type="entry name" value="Dimeric alpha+beta barrel"/>
    <property type="match status" value="1"/>
</dbReference>
<dbReference type="InterPro" id="IPR000485">
    <property type="entry name" value="AsnC-type_HTH_dom"/>
</dbReference>
<keyword evidence="3" id="KW-0804">Transcription</keyword>
<name>A0A1X1D3L6_9GAMM</name>
<dbReference type="GO" id="GO:0043565">
    <property type="term" value="F:sequence-specific DNA binding"/>
    <property type="evidence" value="ECO:0007669"/>
    <property type="project" value="InterPro"/>
</dbReference>
<proteinExistence type="predicted"/>
<dbReference type="InterPro" id="IPR036390">
    <property type="entry name" value="WH_DNA-bd_sf"/>
</dbReference>
<comment type="caution">
    <text evidence="5">The sequence shown here is derived from an EMBL/GenBank/DDBJ whole genome shotgun (WGS) entry which is preliminary data.</text>
</comment>
<evidence type="ECO:0000256" key="3">
    <source>
        <dbReference type="ARBA" id="ARBA00023163"/>
    </source>
</evidence>
<dbReference type="AlphaFoldDB" id="A0A1X1D3L6"/>
<keyword evidence="2" id="KW-0238">DNA-binding</keyword>
<feature type="domain" description="HTH asnC-type" evidence="4">
    <location>
        <begin position="1"/>
        <end position="62"/>
    </location>
</feature>
<dbReference type="PROSITE" id="PS50956">
    <property type="entry name" value="HTH_ASNC_2"/>
    <property type="match status" value="1"/>
</dbReference>
<dbReference type="Gene3D" id="3.30.70.920">
    <property type="match status" value="1"/>
</dbReference>
<evidence type="ECO:0000313" key="6">
    <source>
        <dbReference type="Proteomes" id="UP000193558"/>
    </source>
</evidence>
<dbReference type="Pfam" id="PF01037">
    <property type="entry name" value="AsnC_trans_reg"/>
    <property type="match status" value="1"/>
</dbReference>
<dbReference type="RefSeq" id="WP_084932461.1">
    <property type="nucleotide sequence ID" value="NZ_MLFR01000002.1"/>
</dbReference>
<sequence length="155" mass="17724">MDSRDRLIIAELQKDGRLTNQELAERVNLSPSPCLRRLKNLEEQKMITGYTAIIDEKAYGLGVTAFVRIRLISHSREIVDEFEKAIGLLDEVMECYLMTGSDDYLLKILVEELSSYEGFVRKKLHSVPGIASLDTSFAYGMVKRNLTFPNIHKNR</sequence>
<dbReference type="GO" id="GO:0043200">
    <property type="term" value="P:response to amino acid"/>
    <property type="evidence" value="ECO:0007669"/>
    <property type="project" value="TreeGrafter"/>
</dbReference>
<dbReference type="Gene3D" id="1.10.10.10">
    <property type="entry name" value="Winged helix-like DNA-binding domain superfamily/Winged helix DNA-binding domain"/>
    <property type="match status" value="1"/>
</dbReference>
<gene>
    <name evidence="5" type="ORF">HA51_04640</name>
</gene>
<reference evidence="5 6" key="1">
    <citation type="journal article" date="2017" name="Antonie Van Leeuwenhoek">
        <title>Phylogenomic resolution of the bacterial genus Pantoea and its relationship with Erwinia and Tatumella.</title>
        <authorList>
            <person name="Palmer M."/>
            <person name="Steenkamp E.T."/>
            <person name="Coetzee M.P."/>
            <person name="Chan W.Y."/>
            <person name="van Zyl E."/>
            <person name="De Maayer P."/>
            <person name="Coutinho T.A."/>
            <person name="Blom J."/>
            <person name="Smits T.H."/>
            <person name="Duffy B."/>
            <person name="Venter S.N."/>
        </authorList>
    </citation>
    <scope>NUCLEOTIDE SEQUENCE [LARGE SCALE GENOMIC DNA]</scope>
    <source>
        <strain evidence="5 6">LMG 26275</strain>
    </source>
</reference>
<dbReference type="InterPro" id="IPR019887">
    <property type="entry name" value="Tscrpt_reg_AsnC/Lrp_C"/>
</dbReference>
<dbReference type="GO" id="GO:0006355">
    <property type="term" value="P:regulation of DNA-templated transcription"/>
    <property type="evidence" value="ECO:0007669"/>
    <property type="project" value="UniProtKB-ARBA"/>
</dbReference>
<dbReference type="Proteomes" id="UP000193558">
    <property type="component" value="Unassembled WGS sequence"/>
</dbReference>
<dbReference type="Pfam" id="PF13412">
    <property type="entry name" value="HTH_24"/>
    <property type="match status" value="1"/>
</dbReference>
<dbReference type="PRINTS" id="PR00033">
    <property type="entry name" value="HTHASNC"/>
</dbReference>
<organism evidence="5 6">
    <name type="scientific">Pantoea rwandensis</name>
    <dbReference type="NCBI Taxonomy" id="1076550"/>
    <lineage>
        <taxon>Bacteria</taxon>
        <taxon>Pseudomonadati</taxon>
        <taxon>Pseudomonadota</taxon>
        <taxon>Gammaproteobacteria</taxon>
        <taxon>Enterobacterales</taxon>
        <taxon>Erwiniaceae</taxon>
        <taxon>Pantoea</taxon>
    </lineage>
</organism>
<dbReference type="PANTHER" id="PTHR30154">
    <property type="entry name" value="LEUCINE-RESPONSIVE REGULATORY PROTEIN"/>
    <property type="match status" value="1"/>
</dbReference>
<dbReference type="InterPro" id="IPR019888">
    <property type="entry name" value="Tscrpt_reg_AsnC-like"/>
</dbReference>
<dbReference type="PANTHER" id="PTHR30154:SF34">
    <property type="entry name" value="TRANSCRIPTIONAL REGULATOR AZLB"/>
    <property type="match status" value="1"/>
</dbReference>